<evidence type="ECO:0000256" key="4">
    <source>
        <dbReference type="ARBA" id="ARBA00012551"/>
    </source>
</evidence>
<dbReference type="NCBIfam" id="TIGR00578">
    <property type="entry name" value="ku70"/>
    <property type="match status" value="1"/>
</dbReference>
<dbReference type="InterPro" id="IPR006165">
    <property type="entry name" value="Ku70"/>
</dbReference>
<evidence type="ECO:0000256" key="14">
    <source>
        <dbReference type="ARBA" id="ARBA00023172"/>
    </source>
</evidence>
<dbReference type="InterPro" id="IPR047087">
    <property type="entry name" value="KU70_core_dom"/>
</dbReference>
<keyword evidence="16" id="KW-0539">Nucleus</keyword>
<evidence type="ECO:0000256" key="7">
    <source>
        <dbReference type="ARBA" id="ARBA00022741"/>
    </source>
</evidence>
<evidence type="ECO:0000256" key="15">
    <source>
        <dbReference type="ARBA" id="ARBA00023204"/>
    </source>
</evidence>
<dbReference type="InterPro" id="IPR027388">
    <property type="entry name" value="Ku70_bridge/pillars_dom_sf"/>
</dbReference>
<dbReference type="FunFam" id="2.40.290.10:FF:000001">
    <property type="entry name" value="X-ray repair cross complementing 6"/>
    <property type="match status" value="1"/>
</dbReference>
<keyword evidence="12" id="KW-0779">Telomere</keyword>
<keyword evidence="6" id="KW-0158">Chromosome</keyword>
<feature type="domain" description="Ku" evidence="22">
    <location>
        <begin position="330"/>
        <end position="479"/>
    </location>
</feature>
<evidence type="ECO:0000256" key="18">
    <source>
        <dbReference type="ARBA" id="ARBA00031811"/>
    </source>
</evidence>
<evidence type="ECO:0000256" key="9">
    <source>
        <dbReference type="ARBA" id="ARBA00022801"/>
    </source>
</evidence>
<evidence type="ECO:0000256" key="2">
    <source>
        <dbReference type="ARBA" id="ARBA00004574"/>
    </source>
</evidence>
<reference evidence="23" key="1">
    <citation type="journal article" date="2019" name="Fungal Genet. Biol.">
        <title>The construction of CRISPR-Cas9 system for endophytic Phomopsis liquidambaris and its PmkkA-deficient mutant revealing the effect on rice.</title>
        <authorList>
            <person name="Huang P.W."/>
            <person name="Yang Q."/>
            <person name="Zhu Y.L."/>
            <person name="Zhou J."/>
            <person name="Sun K."/>
            <person name="Mei Y.Z."/>
            <person name="Dai C.C."/>
        </authorList>
    </citation>
    <scope>NUCLEOTIDE SEQUENCE</scope>
    <source>
        <strain evidence="23">B3</strain>
    </source>
</reference>
<dbReference type="InterPro" id="IPR016194">
    <property type="entry name" value="SPOC-like_C_dom_sf"/>
</dbReference>
<dbReference type="AlphaFoldDB" id="A0A6B9K9M9"/>
<dbReference type="EMBL" id="MK312208">
    <property type="protein sequence ID" value="QGZ93012.1"/>
    <property type="molecule type" value="Genomic_DNA"/>
</dbReference>
<feature type="compositionally biased region" description="Acidic residues" evidence="21">
    <location>
        <begin position="14"/>
        <end position="23"/>
    </location>
</feature>
<dbReference type="SMART" id="SM00559">
    <property type="entry name" value="Ku78"/>
    <property type="match status" value="1"/>
</dbReference>
<comment type="subcellular location">
    <subcellularLocation>
        <location evidence="2">Chromosome</location>
        <location evidence="2">Telomere</location>
    </subcellularLocation>
    <subcellularLocation>
        <location evidence="1">Nucleus</location>
    </subcellularLocation>
</comment>
<keyword evidence="13" id="KW-0238">DNA-binding</keyword>
<organism evidence="23">
    <name type="scientific">Diaporthe liquidambaris</name>
    <dbReference type="NCBI Taxonomy" id="2025498"/>
    <lineage>
        <taxon>Eukaryota</taxon>
        <taxon>Fungi</taxon>
        <taxon>Dikarya</taxon>
        <taxon>Ascomycota</taxon>
        <taxon>Pezizomycotina</taxon>
        <taxon>Sordariomycetes</taxon>
        <taxon>Sordariomycetidae</taxon>
        <taxon>Diaporthales</taxon>
        <taxon>Diaporthaceae</taxon>
        <taxon>Diaporthe</taxon>
    </lineage>
</organism>
<evidence type="ECO:0000259" key="22">
    <source>
        <dbReference type="SMART" id="SM00559"/>
    </source>
</evidence>
<evidence type="ECO:0000256" key="8">
    <source>
        <dbReference type="ARBA" id="ARBA00022763"/>
    </source>
</evidence>
<keyword evidence="10" id="KW-0347">Helicase</keyword>
<feature type="region of interest" description="Disordered" evidence="21">
    <location>
        <begin position="576"/>
        <end position="608"/>
    </location>
</feature>
<dbReference type="Pfam" id="PF03731">
    <property type="entry name" value="Ku_N"/>
    <property type="match status" value="1"/>
</dbReference>
<gene>
    <name evidence="23" type="primary">ku70</name>
</gene>
<dbReference type="GO" id="GO:0006310">
    <property type="term" value="P:DNA recombination"/>
    <property type="evidence" value="ECO:0007669"/>
    <property type="project" value="UniProtKB-KW"/>
</dbReference>
<sequence>MAYDPEENDRRAEEDDGEEELGENDYKAQKDAVIFAIDISESMLEKPPGTGSKKDDTDSIVTAALKTASQLMQQRIIAQPKDMMGVLFFGTEKTKIGDLDGNKLEPYMNCYLYTDLDVPSAEAVRALKDMAETGKDPNGILKPAKGQLSVAHMLNCANQLLMTNAPNFGSRRLFIVTDNDNPHAGDKQERKSATIRAKDLFDLGVTVELFPVSRNGQSFDLDKFYTDIIYRDPYAATDPDNPDEIKTLKTGDGISLLNSLISSINAKQTPKRAYFSKMPLHLAPGLSISVNGYLVLHKQAVQRSCYLWMNGTNEKQIVQGQVVKTEDGSMRTVEKGELKKAYKFGSGGDYVYFKPEELESIRHFEGKCLRIIGFKPRSMLHPWAAVKKSAFIFPTEADVVGSTRVFSALWRKLLDSKKMAIAWYIARKNAVPQIVAILPSRNPSDEDSGTQSLPAGLWLYPLPFMDDMRDLTQLKTQPVVRASNDLVDKMRIIVENLQMPKGVYDHSKIPNPSLQWHYKVLQDIALDEIPESDKKTDLTVPKYKQINKRVGQYQVEVKEMLKSEATAVQRQLAVKREAEEEADEDGRPRKRSKAAPKKATASSGGTTLAELKAAIDDDSLRKKTVAELKAICAEKDLGSTTGKKKADLLELVEEWVEGQA</sequence>
<dbReference type="Gene3D" id="3.40.50.410">
    <property type="entry name" value="von Willebrand factor, type A domain"/>
    <property type="match status" value="1"/>
</dbReference>
<dbReference type="PIRSF" id="PIRSF003033">
    <property type="entry name" value="Ku70"/>
    <property type="match status" value="1"/>
</dbReference>
<evidence type="ECO:0000256" key="17">
    <source>
        <dbReference type="ARBA" id="ARBA00024890"/>
    </source>
</evidence>
<keyword evidence="9" id="KW-0378">Hydrolase</keyword>
<evidence type="ECO:0000256" key="10">
    <source>
        <dbReference type="ARBA" id="ARBA00022806"/>
    </source>
</evidence>
<proteinExistence type="inferred from homology"/>
<dbReference type="InterPro" id="IPR005160">
    <property type="entry name" value="Ku_C"/>
</dbReference>
<dbReference type="GO" id="GO:0003684">
    <property type="term" value="F:damaged DNA binding"/>
    <property type="evidence" value="ECO:0007669"/>
    <property type="project" value="InterPro"/>
</dbReference>
<comment type="catalytic activity">
    <reaction evidence="19">
        <text>ATP + H2O = ADP + phosphate + H(+)</text>
        <dbReference type="Rhea" id="RHEA:13065"/>
        <dbReference type="ChEBI" id="CHEBI:15377"/>
        <dbReference type="ChEBI" id="CHEBI:15378"/>
        <dbReference type="ChEBI" id="CHEBI:30616"/>
        <dbReference type="ChEBI" id="CHEBI:43474"/>
        <dbReference type="ChEBI" id="CHEBI:456216"/>
        <dbReference type="EC" id="3.6.4.12"/>
    </reaction>
</comment>
<evidence type="ECO:0000256" key="1">
    <source>
        <dbReference type="ARBA" id="ARBA00004123"/>
    </source>
</evidence>
<dbReference type="SUPFAM" id="SSF100939">
    <property type="entry name" value="SPOC domain-like"/>
    <property type="match status" value="1"/>
</dbReference>
<evidence type="ECO:0000256" key="19">
    <source>
        <dbReference type="ARBA" id="ARBA00047995"/>
    </source>
</evidence>
<evidence type="ECO:0000256" key="13">
    <source>
        <dbReference type="ARBA" id="ARBA00023125"/>
    </source>
</evidence>
<evidence type="ECO:0000256" key="6">
    <source>
        <dbReference type="ARBA" id="ARBA00022454"/>
    </source>
</evidence>
<comment type="similarity">
    <text evidence="3">Belongs to the ku70 family.</text>
</comment>
<dbReference type="GO" id="GO:0042162">
    <property type="term" value="F:telomeric DNA binding"/>
    <property type="evidence" value="ECO:0007669"/>
    <property type="project" value="InterPro"/>
</dbReference>
<evidence type="ECO:0000256" key="3">
    <source>
        <dbReference type="ARBA" id="ARBA00005240"/>
    </source>
</evidence>
<dbReference type="EC" id="3.6.4.12" evidence="4"/>
<evidence type="ECO:0000256" key="11">
    <source>
        <dbReference type="ARBA" id="ARBA00022840"/>
    </source>
</evidence>
<dbReference type="InterPro" id="IPR036361">
    <property type="entry name" value="SAP_dom_sf"/>
</dbReference>
<dbReference type="InterPro" id="IPR006164">
    <property type="entry name" value="DNA_bd_Ku70/Ku80"/>
</dbReference>
<evidence type="ECO:0000313" key="23">
    <source>
        <dbReference type="EMBL" id="QGZ93012.1"/>
    </source>
</evidence>
<dbReference type="GO" id="GO:0000781">
    <property type="term" value="C:chromosome, telomeric region"/>
    <property type="evidence" value="ECO:0007669"/>
    <property type="project" value="UniProtKB-SubCell"/>
</dbReference>
<keyword evidence="11" id="KW-0067">ATP-binding</keyword>
<dbReference type="CDD" id="cd01458">
    <property type="entry name" value="vWA_ku"/>
    <property type="match status" value="1"/>
</dbReference>
<dbReference type="FunFam" id="3.40.50.410:FF:000071">
    <property type="entry name" value="ATP-dependent DNA helicase II subunit 1"/>
    <property type="match status" value="1"/>
</dbReference>
<keyword evidence="15" id="KW-0234">DNA repair</keyword>
<name>A0A6B9K9M9_9PEZI</name>
<dbReference type="GO" id="GO:0005524">
    <property type="term" value="F:ATP binding"/>
    <property type="evidence" value="ECO:0007669"/>
    <property type="project" value="UniProtKB-KW"/>
</dbReference>
<keyword evidence="8" id="KW-0227">DNA damage</keyword>
<dbReference type="GO" id="GO:0006303">
    <property type="term" value="P:double-strand break repair via nonhomologous end joining"/>
    <property type="evidence" value="ECO:0007669"/>
    <property type="project" value="InterPro"/>
</dbReference>
<evidence type="ECO:0000256" key="21">
    <source>
        <dbReference type="SAM" id="MobiDB-lite"/>
    </source>
</evidence>
<dbReference type="GO" id="GO:0003678">
    <property type="term" value="F:DNA helicase activity"/>
    <property type="evidence" value="ECO:0007669"/>
    <property type="project" value="UniProtKB-EC"/>
</dbReference>
<keyword evidence="14" id="KW-0233">DNA recombination</keyword>
<dbReference type="Pfam" id="PF02735">
    <property type="entry name" value="Ku"/>
    <property type="match status" value="1"/>
</dbReference>
<dbReference type="GO" id="GO:0043564">
    <property type="term" value="C:Ku70:Ku80 complex"/>
    <property type="evidence" value="ECO:0007669"/>
    <property type="project" value="InterPro"/>
</dbReference>
<dbReference type="PANTHER" id="PTHR12604">
    <property type="entry name" value="KU AUTOANTIGEN DNA HELICASE"/>
    <property type="match status" value="1"/>
</dbReference>
<evidence type="ECO:0000256" key="5">
    <source>
        <dbReference type="ARBA" id="ARBA00021796"/>
    </source>
</evidence>
<protein>
    <recommendedName>
        <fullName evidence="5">ATP-dependent DNA helicase II subunit 1</fullName>
        <ecNumber evidence="4">3.6.4.12</ecNumber>
    </recommendedName>
    <alternativeName>
        <fullName evidence="18">ATP-dependent DNA helicase II subunit Ku70</fullName>
    </alternativeName>
</protein>
<feature type="active site" description="Schiff-base intermediate with DNA; for 5'-deoxyribose-5-phosphate lyase activity" evidence="20">
    <location>
        <position position="27"/>
    </location>
</feature>
<dbReference type="Gene3D" id="1.10.1600.10">
    <property type="match status" value="1"/>
</dbReference>
<evidence type="ECO:0000256" key="20">
    <source>
        <dbReference type="PIRSR" id="PIRSR003033-1"/>
    </source>
</evidence>
<dbReference type="GO" id="GO:0016787">
    <property type="term" value="F:hydrolase activity"/>
    <property type="evidence" value="ECO:0007669"/>
    <property type="project" value="UniProtKB-KW"/>
</dbReference>
<dbReference type="Gene3D" id="1.10.720.30">
    <property type="entry name" value="SAP domain"/>
    <property type="match status" value="1"/>
</dbReference>
<dbReference type="Gene3D" id="4.10.970.10">
    <property type="entry name" value="Ku70, bridge and pillars"/>
    <property type="match status" value="1"/>
</dbReference>
<dbReference type="SUPFAM" id="SSF53300">
    <property type="entry name" value="vWA-like"/>
    <property type="match status" value="1"/>
</dbReference>
<evidence type="ECO:0000256" key="12">
    <source>
        <dbReference type="ARBA" id="ARBA00022895"/>
    </source>
</evidence>
<dbReference type="Pfam" id="PF03730">
    <property type="entry name" value="Ku_C"/>
    <property type="match status" value="1"/>
</dbReference>
<dbReference type="GO" id="GO:0003690">
    <property type="term" value="F:double-stranded DNA binding"/>
    <property type="evidence" value="ECO:0007669"/>
    <property type="project" value="TreeGrafter"/>
</dbReference>
<accession>A0A6B9K9M9</accession>
<dbReference type="Gene3D" id="2.40.290.10">
    <property type="match status" value="1"/>
</dbReference>
<dbReference type="InterPro" id="IPR036465">
    <property type="entry name" value="vWFA_dom_sf"/>
</dbReference>
<dbReference type="GO" id="GO:0000723">
    <property type="term" value="P:telomere maintenance"/>
    <property type="evidence" value="ECO:0007669"/>
    <property type="project" value="InterPro"/>
</dbReference>
<dbReference type="InterPro" id="IPR005161">
    <property type="entry name" value="Ku_N"/>
</dbReference>
<dbReference type="PANTHER" id="PTHR12604:SF2">
    <property type="entry name" value="X-RAY REPAIR CROSS-COMPLEMENTING PROTEIN 6"/>
    <property type="match status" value="1"/>
</dbReference>
<keyword evidence="7" id="KW-0547">Nucleotide-binding</keyword>
<comment type="function">
    <text evidence="17">Single-stranded DNA-dependent ATP-dependent helicase. Involved in non-homologous end joining (NHEJ) DNA double strand break repair. DNA-binding is sequence-independent but has a high affinity to nicks in double-stranded DNA and to the ends of duplex DNA. Binds to naturally occurring chromosomal ends, and therefore provides chromosomal end protection. Required also for telomere recombination to repair telomeric ends in the absence of telomerase. KU70, of the KU70/KU80 heterodimer, binds to the stem loop of TLC1, the RNA component of telomerase. Involved in telomere maintenance. Interacts with telomeric repeats and subtelomeric sequences thereby controlling telomere length and protecting against subtelomeric rearrangement. Maintains telomeric chromatin, which is involved in silencing the expression of genes located at the telomere. Required for mating-type switching.</text>
</comment>
<dbReference type="CDD" id="cd00788">
    <property type="entry name" value="KU70"/>
    <property type="match status" value="1"/>
</dbReference>
<feature type="region of interest" description="Disordered" evidence="21">
    <location>
        <begin position="1"/>
        <end position="28"/>
    </location>
</feature>
<evidence type="ECO:0000256" key="16">
    <source>
        <dbReference type="ARBA" id="ARBA00023242"/>
    </source>
</evidence>